<dbReference type="GO" id="GO:0008270">
    <property type="term" value="F:zinc ion binding"/>
    <property type="evidence" value="ECO:0007669"/>
    <property type="project" value="UniProtKB-KW"/>
</dbReference>
<proteinExistence type="predicted"/>
<evidence type="ECO:0000256" key="2">
    <source>
        <dbReference type="ARBA" id="ARBA00022771"/>
    </source>
</evidence>
<evidence type="ECO:0000313" key="8">
    <source>
        <dbReference type="Proteomes" id="UP000030762"/>
    </source>
</evidence>
<evidence type="ECO:0008006" key="9">
    <source>
        <dbReference type="Google" id="ProtNLM"/>
    </source>
</evidence>
<dbReference type="Gene3D" id="1.10.472.80">
    <property type="entry name" value="Ypt/Rab-GAP domain of gyp1p, domain 3"/>
    <property type="match status" value="1"/>
</dbReference>
<dbReference type="InterPro" id="IPR035969">
    <property type="entry name" value="Rab-GAP_TBC_sf"/>
</dbReference>
<keyword evidence="2 4" id="KW-0863">Zinc-finger</keyword>
<feature type="domain" description="Rab-GAP TBC" evidence="5">
    <location>
        <begin position="172"/>
        <end position="356"/>
    </location>
</feature>
<dbReference type="Pfam" id="PF00566">
    <property type="entry name" value="RabGAP-TBC"/>
    <property type="match status" value="1"/>
</dbReference>
<dbReference type="PANTHER" id="PTHR47219:SF9">
    <property type="entry name" value="GTPASE ACTIVATING PROTEIN AND CENTROSOME-ASSOCIATED, ISOFORM B"/>
    <property type="match status" value="1"/>
</dbReference>
<dbReference type="GO" id="GO:0031267">
    <property type="term" value="F:small GTPase binding"/>
    <property type="evidence" value="ECO:0007669"/>
    <property type="project" value="TreeGrafter"/>
</dbReference>
<feature type="domain" description="FYVE-type" evidence="6">
    <location>
        <begin position="56"/>
        <end position="110"/>
    </location>
</feature>
<dbReference type="OMA" id="ECHHAFR"/>
<dbReference type="EMBL" id="JH767135">
    <property type="protein sequence ID" value="EQC40809.1"/>
    <property type="molecule type" value="Genomic_DNA"/>
</dbReference>
<dbReference type="STRING" id="1156394.T0QRP3"/>
<dbReference type="PANTHER" id="PTHR47219">
    <property type="entry name" value="RAB GTPASE-ACTIVATING PROTEIN 1-LIKE"/>
    <property type="match status" value="1"/>
</dbReference>
<dbReference type="InterPro" id="IPR013083">
    <property type="entry name" value="Znf_RING/FYVE/PHD"/>
</dbReference>
<dbReference type="InterPro" id="IPR000195">
    <property type="entry name" value="Rab-GAP-TBC_dom"/>
</dbReference>
<dbReference type="Gene3D" id="1.10.8.270">
    <property type="entry name" value="putative rabgap domain of human tbc1 domain family member 14 like domains"/>
    <property type="match status" value="1"/>
</dbReference>
<dbReference type="InterPro" id="IPR050302">
    <property type="entry name" value="Rab_GAP_TBC_domain"/>
</dbReference>
<dbReference type="eggNOG" id="KOG1819">
    <property type="taxonomic scope" value="Eukaryota"/>
</dbReference>
<keyword evidence="3" id="KW-0862">Zinc</keyword>
<dbReference type="VEuPathDB" id="FungiDB:SDRG_01877"/>
<dbReference type="GO" id="GO:0005096">
    <property type="term" value="F:GTPase activator activity"/>
    <property type="evidence" value="ECO:0007669"/>
    <property type="project" value="TreeGrafter"/>
</dbReference>
<dbReference type="InParanoid" id="T0QRP3"/>
<name>T0QRP3_SAPDV</name>
<evidence type="ECO:0000259" key="5">
    <source>
        <dbReference type="PROSITE" id="PS50086"/>
    </source>
</evidence>
<keyword evidence="8" id="KW-1185">Reference proteome</keyword>
<sequence>MIARKITGPETGDARVRNFSIASAGSVNSINTTVSYKNLHASPDAVLATGVPWVPDRAADDCMVCHVGFSTFRRKHHCRNCGALVCSNCSRGRARLPGLGDTKCRVCDVCQRPELPQSLWQEWKWSIEILCSGSRMSGWWSQVLRRTPGIYAAFEDVEARAEYFAELQAQPGATLLLFDHAAKMAQDLQQIEMDVDRTFGPQTADTYGPLVTYALRKGKTWKDIVTWKHALRRVLTAYVVFQPTIGYCQGMDYIAAILLYGSNWECHHAFRLLVALMDKYDLGGVCAPGLPLLNLKFYQLDELVHFHLPDVHQHLSLHGIHPNTYASGWVLSLFANFKTLHPALVLSFFDGFFAKGWKSWYRVALAILATARQRLLQTHTATALMELLNHDLASLFPESDDKCREFFALTSHFKVTNAALLFFEDNFARNSTCESTVVIETSAIYCSNRSDVARAP</sequence>
<evidence type="ECO:0000259" key="6">
    <source>
        <dbReference type="PROSITE" id="PS50178"/>
    </source>
</evidence>
<dbReference type="PROSITE" id="PS50086">
    <property type="entry name" value="TBC_RABGAP"/>
    <property type="match status" value="1"/>
</dbReference>
<dbReference type="GeneID" id="19942604"/>
<evidence type="ECO:0000256" key="4">
    <source>
        <dbReference type="PROSITE-ProRule" id="PRU00091"/>
    </source>
</evidence>
<evidence type="ECO:0000256" key="1">
    <source>
        <dbReference type="ARBA" id="ARBA00022723"/>
    </source>
</evidence>
<organism evidence="7 8">
    <name type="scientific">Saprolegnia diclina (strain VS20)</name>
    <dbReference type="NCBI Taxonomy" id="1156394"/>
    <lineage>
        <taxon>Eukaryota</taxon>
        <taxon>Sar</taxon>
        <taxon>Stramenopiles</taxon>
        <taxon>Oomycota</taxon>
        <taxon>Saprolegniomycetes</taxon>
        <taxon>Saprolegniales</taxon>
        <taxon>Saprolegniaceae</taxon>
        <taxon>Saprolegnia</taxon>
    </lineage>
</organism>
<dbReference type="Gene3D" id="3.30.40.10">
    <property type="entry name" value="Zinc/RING finger domain, C3HC4 (zinc finger)"/>
    <property type="match status" value="1"/>
</dbReference>
<dbReference type="OrthoDB" id="295078at2759"/>
<dbReference type="InterPro" id="IPR017455">
    <property type="entry name" value="Znf_FYVE-rel"/>
</dbReference>
<dbReference type="eggNOG" id="KOG4436">
    <property type="taxonomic scope" value="Eukaryota"/>
</dbReference>
<dbReference type="Proteomes" id="UP000030762">
    <property type="component" value="Unassembled WGS sequence"/>
</dbReference>
<dbReference type="InterPro" id="IPR000306">
    <property type="entry name" value="Znf_FYVE"/>
</dbReference>
<dbReference type="SUPFAM" id="SSF57903">
    <property type="entry name" value="FYVE/PHD zinc finger"/>
    <property type="match status" value="1"/>
</dbReference>
<dbReference type="RefSeq" id="XP_008605653.1">
    <property type="nucleotide sequence ID" value="XM_008607431.1"/>
</dbReference>
<dbReference type="Pfam" id="PF01363">
    <property type="entry name" value="FYVE"/>
    <property type="match status" value="1"/>
</dbReference>
<evidence type="ECO:0000313" key="7">
    <source>
        <dbReference type="EMBL" id="EQC40809.1"/>
    </source>
</evidence>
<dbReference type="InterPro" id="IPR011011">
    <property type="entry name" value="Znf_FYVE_PHD"/>
</dbReference>
<dbReference type="PROSITE" id="PS50178">
    <property type="entry name" value="ZF_FYVE"/>
    <property type="match status" value="1"/>
</dbReference>
<keyword evidence="1" id="KW-0479">Metal-binding</keyword>
<gene>
    <name evidence="7" type="ORF">SDRG_01877</name>
</gene>
<evidence type="ECO:0000256" key="3">
    <source>
        <dbReference type="ARBA" id="ARBA00022833"/>
    </source>
</evidence>
<protein>
    <recommendedName>
        <fullName evidence="9">FYVE-type domain-containing protein</fullName>
    </recommendedName>
</protein>
<dbReference type="AlphaFoldDB" id="T0QRP3"/>
<dbReference type="SUPFAM" id="SSF47923">
    <property type="entry name" value="Ypt/Rab-GAP domain of gyp1p"/>
    <property type="match status" value="2"/>
</dbReference>
<dbReference type="SMART" id="SM00164">
    <property type="entry name" value="TBC"/>
    <property type="match status" value="1"/>
</dbReference>
<dbReference type="SMART" id="SM00064">
    <property type="entry name" value="FYVE"/>
    <property type="match status" value="1"/>
</dbReference>
<reference evidence="7 8" key="1">
    <citation type="submission" date="2012-04" db="EMBL/GenBank/DDBJ databases">
        <title>The Genome Sequence of Saprolegnia declina VS20.</title>
        <authorList>
            <consortium name="The Broad Institute Genome Sequencing Platform"/>
            <person name="Russ C."/>
            <person name="Nusbaum C."/>
            <person name="Tyler B."/>
            <person name="van West P."/>
            <person name="Dieguez-Uribeondo J."/>
            <person name="de Bruijn I."/>
            <person name="Tripathy S."/>
            <person name="Jiang R."/>
            <person name="Young S.K."/>
            <person name="Zeng Q."/>
            <person name="Gargeya S."/>
            <person name="Fitzgerald M."/>
            <person name="Haas B."/>
            <person name="Abouelleil A."/>
            <person name="Alvarado L."/>
            <person name="Arachchi H.M."/>
            <person name="Berlin A."/>
            <person name="Chapman S.B."/>
            <person name="Goldberg J."/>
            <person name="Griggs A."/>
            <person name="Gujja S."/>
            <person name="Hansen M."/>
            <person name="Howarth C."/>
            <person name="Imamovic A."/>
            <person name="Larimer J."/>
            <person name="McCowen C."/>
            <person name="Montmayeur A."/>
            <person name="Murphy C."/>
            <person name="Neiman D."/>
            <person name="Pearson M."/>
            <person name="Priest M."/>
            <person name="Roberts A."/>
            <person name="Saif S."/>
            <person name="Shea T."/>
            <person name="Sisk P."/>
            <person name="Sykes S."/>
            <person name="Wortman J."/>
            <person name="Nusbaum C."/>
            <person name="Birren B."/>
        </authorList>
    </citation>
    <scope>NUCLEOTIDE SEQUENCE [LARGE SCALE GENOMIC DNA]</scope>
    <source>
        <strain evidence="7 8">VS20</strain>
    </source>
</reference>
<accession>T0QRP3</accession>